<feature type="compositionally biased region" description="Gly residues" evidence="1">
    <location>
        <begin position="414"/>
        <end position="423"/>
    </location>
</feature>
<sequence length="523" mass="55186">MANPTQQPNQSGDCQEQDSYQPVSNQPNGTYGADDFDIALFNTADTSTENFWAGILTGLALDPSNQCPPDLSPSRDDDAAAAAAAATHLQQTIQAPLPTSAPPTSNTSTSDSHQPRQYPVAQLSNNNDMVTSIQIEGTMSRQETRYRRQSTSSTVQQSGMKRKRNDHHPAASHTYTAEEATQQLHRHGYKQPRTSSATDAIDNNDNNNSSSRRSAGASHANPLVLEDNGSSDDSSDNSSNTHSQQLERQHRLAPPTQPQPQSKSQPAAAAAPAPAATSTTPTTTPSAPPQPPSSSEQCSPNTAAVAFAIQETITLPRTLGGGRAHRTYAFSPACNVGVRRGGKLVSVVKRREGGGGGDDERQVLHFTANRGAGAAAAAADHRGEESRRRGAAAAADGESNSHENNHDDNNNNDGNGGGGGGGKSEPDRTHSAGENELDMPFKVVGFGPCERCCRQESGTLCDRSYPCRACVGQAGGDVAAAMELCRLPVVERPDNAVDGDELIERGVVRVVRPGMVVVVVEEE</sequence>
<protein>
    <submittedName>
        <fullName evidence="2">Uncharacterized protein</fullName>
    </submittedName>
</protein>
<feature type="region of interest" description="Disordered" evidence="1">
    <location>
        <begin position="372"/>
        <end position="433"/>
    </location>
</feature>
<feature type="compositionally biased region" description="Low complexity" evidence="1">
    <location>
        <begin position="259"/>
        <end position="285"/>
    </location>
</feature>
<reference evidence="2 3" key="2">
    <citation type="submission" date="2015-05" db="EMBL/GenBank/DDBJ databases">
        <title>Distinctive expansion of gene families associated with plant cell wall degradation and secondary metabolism in the genomes of grapevine trunk pathogens.</title>
        <authorList>
            <person name="Lawrence D.P."/>
            <person name="Travadon R."/>
            <person name="Rolshausen P.E."/>
            <person name="Baumgartner K."/>
        </authorList>
    </citation>
    <scope>NUCLEOTIDE SEQUENCE [LARGE SCALE GENOMIC DNA]</scope>
    <source>
        <strain evidence="2">DS831</strain>
    </source>
</reference>
<proteinExistence type="predicted"/>
<evidence type="ECO:0000313" key="3">
    <source>
        <dbReference type="Proteomes" id="UP000034182"/>
    </source>
</evidence>
<feature type="compositionally biased region" description="Basic and acidic residues" evidence="1">
    <location>
        <begin position="399"/>
        <end position="409"/>
    </location>
</feature>
<comment type="caution">
    <text evidence="2">The sequence shown here is derived from an EMBL/GenBank/DDBJ whole genome shotgun (WGS) entry which is preliminary data.</text>
</comment>
<dbReference type="AlphaFoldDB" id="A0A0G2ELP4"/>
<feature type="region of interest" description="Disordered" evidence="1">
    <location>
        <begin position="95"/>
        <end position="300"/>
    </location>
</feature>
<gene>
    <name evidence="2" type="ORF">UCDDS831_g03196</name>
</gene>
<feature type="compositionally biased region" description="Basic and acidic residues" evidence="1">
    <location>
        <begin position="424"/>
        <end position="433"/>
    </location>
</feature>
<feature type="compositionally biased region" description="Low complexity" evidence="1">
    <location>
        <begin position="195"/>
        <end position="228"/>
    </location>
</feature>
<dbReference type="Proteomes" id="UP000034182">
    <property type="component" value="Unassembled WGS sequence"/>
</dbReference>
<feature type="compositionally biased region" description="Low complexity" evidence="1">
    <location>
        <begin position="149"/>
        <end position="158"/>
    </location>
</feature>
<feature type="compositionally biased region" description="Polar residues" evidence="1">
    <location>
        <begin position="173"/>
        <end position="183"/>
    </location>
</feature>
<name>A0A0G2ELP4_9PEZI</name>
<reference evidence="2 3" key="1">
    <citation type="submission" date="2015-03" db="EMBL/GenBank/DDBJ databases">
        <authorList>
            <person name="Morales-Cruz A."/>
            <person name="Amrine K.C."/>
            <person name="Cantu D."/>
        </authorList>
    </citation>
    <scope>NUCLEOTIDE SEQUENCE [LARGE SCALE GENOMIC DNA]</scope>
    <source>
        <strain evidence="2">DS831</strain>
    </source>
</reference>
<feature type="compositionally biased region" description="Low complexity" evidence="1">
    <location>
        <begin position="96"/>
        <end position="110"/>
    </location>
</feature>
<feature type="compositionally biased region" description="Basic and acidic residues" evidence="1">
    <location>
        <begin position="379"/>
        <end position="388"/>
    </location>
</feature>
<organism evidence="2 3">
    <name type="scientific">Diplodia seriata</name>
    <dbReference type="NCBI Taxonomy" id="420778"/>
    <lineage>
        <taxon>Eukaryota</taxon>
        <taxon>Fungi</taxon>
        <taxon>Dikarya</taxon>
        <taxon>Ascomycota</taxon>
        <taxon>Pezizomycotina</taxon>
        <taxon>Dothideomycetes</taxon>
        <taxon>Dothideomycetes incertae sedis</taxon>
        <taxon>Botryosphaeriales</taxon>
        <taxon>Botryosphaeriaceae</taxon>
        <taxon>Diplodia</taxon>
    </lineage>
</organism>
<dbReference type="EMBL" id="LAQI01000070">
    <property type="protein sequence ID" value="KKY23071.1"/>
    <property type="molecule type" value="Genomic_DNA"/>
</dbReference>
<feature type="compositionally biased region" description="Polar residues" evidence="1">
    <location>
        <begin position="1"/>
        <end position="29"/>
    </location>
</feature>
<evidence type="ECO:0000313" key="2">
    <source>
        <dbReference type="EMBL" id="KKY23071.1"/>
    </source>
</evidence>
<feature type="region of interest" description="Disordered" evidence="1">
    <location>
        <begin position="1"/>
        <end position="34"/>
    </location>
</feature>
<accession>A0A0G2ELP4</accession>
<evidence type="ECO:0000256" key="1">
    <source>
        <dbReference type="SAM" id="MobiDB-lite"/>
    </source>
</evidence>
<feature type="compositionally biased region" description="Polar residues" evidence="1">
    <location>
        <begin position="122"/>
        <end position="139"/>
    </location>
</feature>